<dbReference type="Gene3D" id="1.10.150.320">
    <property type="entry name" value="Photosystem II 12 kDa extrinsic protein"/>
    <property type="match status" value="1"/>
</dbReference>
<accession>A0A841JRC3</accession>
<keyword evidence="2" id="KW-0238">DNA-binding</keyword>
<proteinExistence type="predicted"/>
<dbReference type="Proteomes" id="UP000538666">
    <property type="component" value="Unassembled WGS sequence"/>
</dbReference>
<reference evidence="2 3" key="1">
    <citation type="submission" date="2020-08" db="EMBL/GenBank/DDBJ databases">
        <title>Genomic Encyclopedia of Type Strains, Phase IV (KMG-IV): sequencing the most valuable type-strain genomes for metagenomic binning, comparative biology and taxonomic classification.</title>
        <authorList>
            <person name="Goeker M."/>
        </authorList>
    </citation>
    <scope>NUCLEOTIDE SEQUENCE [LARGE SCALE GENOMIC DNA]</scope>
    <source>
        <strain evidence="2 3">DSM 103733</strain>
    </source>
</reference>
<gene>
    <name evidence="2" type="ORF">HNQ77_000267</name>
</gene>
<feature type="compositionally biased region" description="Polar residues" evidence="1">
    <location>
        <begin position="21"/>
        <end position="30"/>
    </location>
</feature>
<feature type="region of interest" description="Disordered" evidence="1">
    <location>
        <begin position="1"/>
        <end position="33"/>
    </location>
</feature>
<protein>
    <submittedName>
        <fullName evidence="2">DNA uptake protein ComE-like DNA-binding protein</fullName>
    </submittedName>
</protein>
<organism evidence="2 3">
    <name type="scientific">Silvibacterium bohemicum</name>
    <dbReference type="NCBI Taxonomy" id="1577686"/>
    <lineage>
        <taxon>Bacteria</taxon>
        <taxon>Pseudomonadati</taxon>
        <taxon>Acidobacteriota</taxon>
        <taxon>Terriglobia</taxon>
        <taxon>Terriglobales</taxon>
        <taxon>Acidobacteriaceae</taxon>
        <taxon>Silvibacterium</taxon>
    </lineage>
</organism>
<sequence>MFCLSACNNPPKTDQELKDQAAQTTQQVKQDAQEAAANARVAAASAERKVDDVAAGVKQGIQSNSTPGTSGTLDINSASAAQLSGLPGISSARAQRIVDGRPYSAPHDLVTKGLMSEAEYQRISNKIVAD</sequence>
<evidence type="ECO:0000313" key="2">
    <source>
        <dbReference type="EMBL" id="MBB6142329.1"/>
    </source>
</evidence>
<keyword evidence="3" id="KW-1185">Reference proteome</keyword>
<evidence type="ECO:0000313" key="3">
    <source>
        <dbReference type="Proteomes" id="UP000538666"/>
    </source>
</evidence>
<dbReference type="EMBL" id="JACHEK010000001">
    <property type="protein sequence ID" value="MBB6142329.1"/>
    <property type="molecule type" value="Genomic_DNA"/>
</dbReference>
<evidence type="ECO:0000256" key="1">
    <source>
        <dbReference type="SAM" id="MobiDB-lite"/>
    </source>
</evidence>
<feature type="compositionally biased region" description="Polar residues" evidence="1">
    <location>
        <begin position="1"/>
        <end position="12"/>
    </location>
</feature>
<dbReference type="RefSeq" id="WP_184084469.1">
    <property type="nucleotide sequence ID" value="NZ_JACHEK010000001.1"/>
</dbReference>
<dbReference type="Pfam" id="PF12836">
    <property type="entry name" value="HHH_3"/>
    <property type="match status" value="1"/>
</dbReference>
<dbReference type="GO" id="GO:0003677">
    <property type="term" value="F:DNA binding"/>
    <property type="evidence" value="ECO:0007669"/>
    <property type="project" value="UniProtKB-KW"/>
</dbReference>
<dbReference type="AlphaFoldDB" id="A0A841JRC3"/>
<comment type="caution">
    <text evidence="2">The sequence shown here is derived from an EMBL/GenBank/DDBJ whole genome shotgun (WGS) entry which is preliminary data.</text>
</comment>
<dbReference type="SUPFAM" id="SSF81585">
    <property type="entry name" value="PsbU/PolX domain-like"/>
    <property type="match status" value="1"/>
</dbReference>
<name>A0A841JRC3_9BACT</name>